<dbReference type="EMBL" id="BTSX01000005">
    <property type="protein sequence ID" value="GMS99311.1"/>
    <property type="molecule type" value="Genomic_DNA"/>
</dbReference>
<gene>
    <name evidence="1" type="ORF">PENTCL1PPCAC_21486</name>
</gene>
<comment type="caution">
    <text evidence="1">The sequence shown here is derived from an EMBL/GenBank/DDBJ whole genome shotgun (WGS) entry which is preliminary data.</text>
</comment>
<dbReference type="AlphaFoldDB" id="A0AAV5TYH1"/>
<name>A0AAV5TYH1_9BILA</name>
<protein>
    <submittedName>
        <fullName evidence="1">Uncharacterized protein</fullName>
    </submittedName>
</protein>
<proteinExistence type="predicted"/>
<keyword evidence="2" id="KW-1185">Reference proteome</keyword>
<feature type="non-terminal residue" evidence="1">
    <location>
        <position position="1"/>
    </location>
</feature>
<evidence type="ECO:0000313" key="2">
    <source>
        <dbReference type="Proteomes" id="UP001432027"/>
    </source>
</evidence>
<reference evidence="1" key="1">
    <citation type="submission" date="2023-10" db="EMBL/GenBank/DDBJ databases">
        <title>Genome assembly of Pristionchus species.</title>
        <authorList>
            <person name="Yoshida K."/>
            <person name="Sommer R.J."/>
        </authorList>
    </citation>
    <scope>NUCLEOTIDE SEQUENCE</scope>
    <source>
        <strain evidence="1">RS0144</strain>
    </source>
</reference>
<evidence type="ECO:0000313" key="1">
    <source>
        <dbReference type="EMBL" id="GMS99311.1"/>
    </source>
</evidence>
<accession>A0AAV5TYH1</accession>
<feature type="non-terminal residue" evidence="1">
    <location>
        <position position="87"/>
    </location>
</feature>
<dbReference type="Proteomes" id="UP001432027">
    <property type="component" value="Unassembled WGS sequence"/>
</dbReference>
<organism evidence="1 2">
    <name type="scientific">Pristionchus entomophagus</name>
    <dbReference type="NCBI Taxonomy" id="358040"/>
    <lineage>
        <taxon>Eukaryota</taxon>
        <taxon>Metazoa</taxon>
        <taxon>Ecdysozoa</taxon>
        <taxon>Nematoda</taxon>
        <taxon>Chromadorea</taxon>
        <taxon>Rhabditida</taxon>
        <taxon>Rhabditina</taxon>
        <taxon>Diplogasteromorpha</taxon>
        <taxon>Diplogasteroidea</taxon>
        <taxon>Neodiplogasteridae</taxon>
        <taxon>Pristionchus</taxon>
    </lineage>
</organism>
<sequence length="87" mass="10041">IHKLHSAIMRGMSMTDKQIHEVPTEILAEGRHLIPSMETHQSTEHTKLFISEEKTTHLGPREHLFLLPVNINARDIINAHISFFIRP</sequence>